<dbReference type="SUPFAM" id="SSF56059">
    <property type="entry name" value="Glutathione synthetase ATP-binding domain-like"/>
    <property type="match status" value="2"/>
</dbReference>
<reference evidence="6 7" key="1">
    <citation type="submission" date="2022-06" db="EMBL/GenBank/DDBJ databases">
        <title>Sequencing the genomes of 1000 actinobacteria strains.</title>
        <authorList>
            <person name="Klenk H.-P."/>
        </authorList>
    </citation>
    <scope>NUCLEOTIDE SEQUENCE [LARGE SCALE GENOMIC DNA]</scope>
    <source>
        <strain evidence="6 7">DSM 41656</strain>
    </source>
</reference>
<dbReference type="InterPro" id="IPR011761">
    <property type="entry name" value="ATP-grasp"/>
</dbReference>
<dbReference type="Gene3D" id="3.30.1490.20">
    <property type="entry name" value="ATP-grasp fold, A domain"/>
    <property type="match status" value="1"/>
</dbReference>
<dbReference type="InterPro" id="IPR052032">
    <property type="entry name" value="ATP-dep_AA_Ligase"/>
</dbReference>
<evidence type="ECO:0000256" key="1">
    <source>
        <dbReference type="ARBA" id="ARBA00022598"/>
    </source>
</evidence>
<evidence type="ECO:0000313" key="7">
    <source>
        <dbReference type="Proteomes" id="UP001206483"/>
    </source>
</evidence>
<evidence type="ECO:0000256" key="2">
    <source>
        <dbReference type="ARBA" id="ARBA00022741"/>
    </source>
</evidence>
<dbReference type="Proteomes" id="UP001206483">
    <property type="component" value="Unassembled WGS sequence"/>
</dbReference>
<comment type="caution">
    <text evidence="6">The sequence shown here is derived from an EMBL/GenBank/DDBJ whole genome shotgun (WGS) entry which is preliminary data.</text>
</comment>
<accession>A0ABT1JBC7</accession>
<dbReference type="PROSITE" id="PS50975">
    <property type="entry name" value="ATP_GRASP"/>
    <property type="match status" value="2"/>
</dbReference>
<dbReference type="RefSeq" id="WP_253804703.1">
    <property type="nucleotide sequence ID" value="NZ_JAMZDX010000009.1"/>
</dbReference>
<gene>
    <name evidence="6" type="ORF">FHR36_007587</name>
</gene>
<dbReference type="EMBL" id="JAMZDX010000009">
    <property type="protein sequence ID" value="MCP2314386.1"/>
    <property type="molecule type" value="Genomic_DNA"/>
</dbReference>
<keyword evidence="1" id="KW-0436">Ligase</keyword>
<dbReference type="Gene3D" id="3.40.50.20">
    <property type="match status" value="1"/>
</dbReference>
<dbReference type="InterPro" id="IPR013815">
    <property type="entry name" value="ATP_grasp_subdomain_1"/>
</dbReference>
<feature type="domain" description="ATP-grasp" evidence="5">
    <location>
        <begin position="115"/>
        <end position="306"/>
    </location>
</feature>
<dbReference type="Pfam" id="PF13535">
    <property type="entry name" value="ATP-grasp_4"/>
    <property type="match status" value="1"/>
</dbReference>
<keyword evidence="7" id="KW-1185">Reference proteome</keyword>
<feature type="domain" description="ATP-grasp" evidence="5">
    <location>
        <begin position="524"/>
        <end position="721"/>
    </location>
</feature>
<dbReference type="SMART" id="SM01209">
    <property type="entry name" value="GARS_A"/>
    <property type="match status" value="1"/>
</dbReference>
<organism evidence="6 7">
    <name type="scientific">Kitasatospora paracochleata</name>
    <dbReference type="NCBI Taxonomy" id="58354"/>
    <lineage>
        <taxon>Bacteria</taxon>
        <taxon>Bacillati</taxon>
        <taxon>Actinomycetota</taxon>
        <taxon>Actinomycetes</taxon>
        <taxon>Kitasatosporales</taxon>
        <taxon>Streptomycetaceae</taxon>
        <taxon>Kitasatospora</taxon>
    </lineage>
</organism>
<dbReference type="Pfam" id="PF18603">
    <property type="entry name" value="LAL_C2"/>
    <property type="match status" value="1"/>
</dbReference>
<dbReference type="Gene3D" id="3.30.470.20">
    <property type="entry name" value="ATP-grasp fold, B domain"/>
    <property type="match status" value="2"/>
</dbReference>
<keyword evidence="3 4" id="KW-0067">ATP-binding</keyword>
<evidence type="ECO:0000313" key="6">
    <source>
        <dbReference type="EMBL" id="MCP2314386.1"/>
    </source>
</evidence>
<protein>
    <submittedName>
        <fullName evidence="6">Biotin carboxylase</fullName>
    </submittedName>
</protein>
<dbReference type="PANTHER" id="PTHR43585">
    <property type="entry name" value="FUMIPYRROLE BIOSYNTHESIS PROTEIN C"/>
    <property type="match status" value="1"/>
</dbReference>
<name>A0ABT1JBC7_9ACTN</name>
<evidence type="ECO:0000256" key="3">
    <source>
        <dbReference type="ARBA" id="ARBA00022840"/>
    </source>
</evidence>
<evidence type="ECO:0000259" key="5">
    <source>
        <dbReference type="PROSITE" id="PS50975"/>
    </source>
</evidence>
<sequence length="821" mass="86895">MPAHVIVLHRWTDSYADYASYLDHTALRVSYVTTARARAALPDAAAAVAIVPSTEDRAAVRAAVDALAAELGPPERIVALHEVDLDVAAELREDLKVPGDTPAELDPFRDKLAMARRLAGQSVAVPAAAEAPDRAAVAAFAAEHGWPVILKPVRGTASAHVARLDGPADLARHTFPADLPLMVQAYLPHAVLHVDGLADGGELRVWRASRYVNTCLDFTRGEALGSVELDDPVLLKAVGEFTHAAVAAMSTGPWVFHLELFASDDSTDPVLHVLEVGARPGGAEVPFVWREVHGVDLMAAAVDVQLGRPLPAAPLPVDPTESPGGYGGWLLVPTPAARPCRVLAATPQTGHPDGPYAERLPEPGRHLADLPGYEHSGARFRFRGRSSAEVRQAIARTLDRFDYRCAPLDPAAPPRVVVVGTGGRAYREYALADAAAHGQVATVNDRPADWELPYLVDHRTADTDDAAAIARAAAEALAGADGPAGLLTWSEVLLERTAEAAAALGLVHMSPQAVRNCRDKLRTRRLLEQAGIPSARHAVAHGLAEAEKAAAGIGYPVVLKPRALAGSSGVVLARSAAELREVHRHADDAAFTGLDPLDGLLIEEYLDGPEISLDSVVVAGRVHCVNLARKRIGYPPFFEEVGHLVSPWRDEPWAEEVVDLVTRIHSALGVTAGVTHAELRLTARGPRLVELNGRLGGDFIPLLGRLATGIDLTAAAMDASLGILPDLEPRWQTCAAVRFCYPERDGTVAAIDGLDAARAVPGVERVVQLAAPGQQLLLPPRGVVPRLAAVVATGPDGAACEAVLDEAARRISVSLTPTERS</sequence>
<proteinExistence type="predicted"/>
<dbReference type="InterPro" id="IPR040570">
    <property type="entry name" value="LAL_C2"/>
</dbReference>
<evidence type="ECO:0000256" key="4">
    <source>
        <dbReference type="PROSITE-ProRule" id="PRU00409"/>
    </source>
</evidence>
<dbReference type="PANTHER" id="PTHR43585:SF2">
    <property type="entry name" value="ATP-GRASP ENZYME FSQD"/>
    <property type="match status" value="1"/>
</dbReference>
<keyword evidence="2 4" id="KW-0547">Nucleotide-binding</keyword>